<dbReference type="Pfam" id="PF08263">
    <property type="entry name" value="LRRNT_2"/>
    <property type="match status" value="1"/>
</dbReference>
<dbReference type="PROSITE" id="PS51375">
    <property type="entry name" value="PPR"/>
    <property type="match status" value="1"/>
</dbReference>
<dbReference type="InterPro" id="IPR013210">
    <property type="entry name" value="LRR_N_plant-typ"/>
</dbReference>
<dbReference type="Gene3D" id="3.80.10.10">
    <property type="entry name" value="Ribonuclease Inhibitor"/>
    <property type="match status" value="1"/>
</dbReference>
<dbReference type="EMBL" id="JAAMPC010000007">
    <property type="protein sequence ID" value="KAG2304286.1"/>
    <property type="molecule type" value="Genomic_DNA"/>
</dbReference>
<dbReference type="Pfam" id="PF13041">
    <property type="entry name" value="PPR_2"/>
    <property type="match status" value="1"/>
</dbReference>
<evidence type="ECO:0000256" key="3">
    <source>
        <dbReference type="ARBA" id="ARBA00022737"/>
    </source>
</evidence>
<dbReference type="InterPro" id="IPR002885">
    <property type="entry name" value="PPR_rpt"/>
</dbReference>
<feature type="domain" description="Leucine-rich repeat-containing N-terminal plant-type" evidence="5">
    <location>
        <begin position="76"/>
        <end position="109"/>
    </location>
</feature>
<comment type="caution">
    <text evidence="6">The sequence shown here is derived from an EMBL/GenBank/DDBJ whole genome shotgun (WGS) entry which is preliminary data.</text>
</comment>
<dbReference type="PANTHER" id="PTHR47988">
    <property type="entry name" value="SOMATIC EMBRYOGENESIS RECEPTOR KINASE 1"/>
    <property type="match status" value="1"/>
</dbReference>
<evidence type="ECO:0000256" key="4">
    <source>
        <dbReference type="PROSITE-ProRule" id="PRU00708"/>
    </source>
</evidence>
<dbReference type="InterPro" id="IPR032675">
    <property type="entry name" value="LRR_dom_sf"/>
</dbReference>
<accession>A0A8X7SDB0</accession>
<dbReference type="OrthoDB" id="1866136at2759"/>
<keyword evidence="3" id="KW-0677">Repeat</keyword>
<dbReference type="Proteomes" id="UP000886595">
    <property type="component" value="Unassembled WGS sequence"/>
</dbReference>
<protein>
    <recommendedName>
        <fullName evidence="5">Leucine-rich repeat-containing N-terminal plant-type domain-containing protein</fullName>
    </recommendedName>
</protein>
<organism evidence="6 7">
    <name type="scientific">Brassica carinata</name>
    <name type="common">Ethiopian mustard</name>
    <name type="synonym">Abyssinian cabbage</name>
    <dbReference type="NCBI Taxonomy" id="52824"/>
    <lineage>
        <taxon>Eukaryota</taxon>
        <taxon>Viridiplantae</taxon>
        <taxon>Streptophyta</taxon>
        <taxon>Embryophyta</taxon>
        <taxon>Tracheophyta</taxon>
        <taxon>Spermatophyta</taxon>
        <taxon>Magnoliopsida</taxon>
        <taxon>eudicotyledons</taxon>
        <taxon>Gunneridae</taxon>
        <taxon>Pentapetalae</taxon>
        <taxon>rosids</taxon>
        <taxon>malvids</taxon>
        <taxon>Brassicales</taxon>
        <taxon>Brassicaceae</taxon>
        <taxon>Brassiceae</taxon>
        <taxon>Brassica</taxon>
    </lineage>
</organism>
<dbReference type="NCBIfam" id="TIGR00756">
    <property type="entry name" value="PPR"/>
    <property type="match status" value="1"/>
</dbReference>
<feature type="repeat" description="PPR" evidence="4">
    <location>
        <begin position="20"/>
        <end position="50"/>
    </location>
</feature>
<evidence type="ECO:0000313" key="7">
    <source>
        <dbReference type="Proteomes" id="UP000886595"/>
    </source>
</evidence>
<reference evidence="6 7" key="1">
    <citation type="submission" date="2020-02" db="EMBL/GenBank/DDBJ databases">
        <authorList>
            <person name="Ma Q."/>
            <person name="Huang Y."/>
            <person name="Song X."/>
            <person name="Pei D."/>
        </authorList>
    </citation>
    <scope>NUCLEOTIDE SEQUENCE [LARGE SCALE GENOMIC DNA]</scope>
    <source>
        <strain evidence="6">Sxm20200214</strain>
        <tissue evidence="6">Leaf</tissue>
    </source>
</reference>
<evidence type="ECO:0000256" key="2">
    <source>
        <dbReference type="ARBA" id="ARBA00022729"/>
    </source>
</evidence>
<sequence>MLSVERSRVRRVFDGITLRNVVSWTSMIAGYVKNGLKEEGLAVFNRMKGNYVLGNEVTYGTLVSDLHQGKWLHGGALLQLRDSLKDSSNRLRWTRDFVSPCFSWSYVTCRDQNVVALSLASNGFTGTLSPSITKLKFLVKLVTEQQFIWYFTGLSREQSLLDIGELTP</sequence>
<name>A0A8X7SDB0_BRACI</name>
<dbReference type="Gene3D" id="1.25.40.10">
    <property type="entry name" value="Tetratricopeptide repeat domain"/>
    <property type="match status" value="1"/>
</dbReference>
<gene>
    <name evidence="6" type="ORF">Bca52824_032937</name>
</gene>
<evidence type="ECO:0000259" key="5">
    <source>
        <dbReference type="Pfam" id="PF08263"/>
    </source>
</evidence>
<dbReference type="InterPro" id="IPR011990">
    <property type="entry name" value="TPR-like_helical_dom_sf"/>
</dbReference>
<keyword evidence="2" id="KW-0732">Signal</keyword>
<keyword evidence="1" id="KW-0433">Leucine-rich repeat</keyword>
<evidence type="ECO:0000256" key="1">
    <source>
        <dbReference type="ARBA" id="ARBA00022614"/>
    </source>
</evidence>
<evidence type="ECO:0000313" key="6">
    <source>
        <dbReference type="EMBL" id="KAG2304286.1"/>
    </source>
</evidence>
<dbReference type="SUPFAM" id="SSF52058">
    <property type="entry name" value="L domain-like"/>
    <property type="match status" value="1"/>
</dbReference>
<dbReference type="AlphaFoldDB" id="A0A8X7SDB0"/>
<keyword evidence="7" id="KW-1185">Reference proteome</keyword>
<proteinExistence type="predicted"/>